<organism evidence="11 12">
    <name type="scientific">Lithospermum erythrorhizon</name>
    <name type="common">Purple gromwell</name>
    <name type="synonym">Lithospermum officinale var. erythrorhizon</name>
    <dbReference type="NCBI Taxonomy" id="34254"/>
    <lineage>
        <taxon>Eukaryota</taxon>
        <taxon>Viridiplantae</taxon>
        <taxon>Streptophyta</taxon>
        <taxon>Embryophyta</taxon>
        <taxon>Tracheophyta</taxon>
        <taxon>Spermatophyta</taxon>
        <taxon>Magnoliopsida</taxon>
        <taxon>eudicotyledons</taxon>
        <taxon>Gunneridae</taxon>
        <taxon>Pentapetalae</taxon>
        <taxon>asterids</taxon>
        <taxon>lamiids</taxon>
        <taxon>Boraginales</taxon>
        <taxon>Boraginaceae</taxon>
        <taxon>Boraginoideae</taxon>
        <taxon>Lithospermeae</taxon>
        <taxon>Lithospermum</taxon>
    </lineage>
</organism>
<keyword evidence="10" id="KW-0812">Transmembrane</keyword>
<reference evidence="11 12" key="1">
    <citation type="submission" date="2024-01" db="EMBL/GenBank/DDBJ databases">
        <title>The complete chloroplast genome sequence of Lithospermum erythrorhizon: insights into the phylogenetic relationship among Boraginaceae species and the maternal lineages of purple gromwells.</title>
        <authorList>
            <person name="Okada T."/>
            <person name="Watanabe K."/>
        </authorList>
    </citation>
    <scope>NUCLEOTIDE SEQUENCE [LARGE SCALE GENOMIC DNA]</scope>
</reference>
<dbReference type="AlphaFoldDB" id="A0AAV3NS35"/>
<keyword evidence="12" id="KW-1185">Reference proteome</keyword>
<dbReference type="GO" id="GO:0004497">
    <property type="term" value="F:monooxygenase activity"/>
    <property type="evidence" value="ECO:0007669"/>
    <property type="project" value="UniProtKB-KW"/>
</dbReference>
<protein>
    <submittedName>
        <fullName evidence="11">Oxygenase</fullName>
    </submittedName>
</protein>
<accession>A0AAV3NS35</accession>
<dbReference type="EMBL" id="BAABME010000371">
    <property type="protein sequence ID" value="GAA0142180.1"/>
    <property type="molecule type" value="Genomic_DNA"/>
</dbReference>
<dbReference type="PROSITE" id="PS00086">
    <property type="entry name" value="CYTOCHROME_P450"/>
    <property type="match status" value="1"/>
</dbReference>
<dbReference type="PANTHER" id="PTHR47950">
    <property type="entry name" value="CYTOCHROME P450, FAMILY 76, SUBFAMILY C, POLYPEPTIDE 5-RELATED"/>
    <property type="match status" value="1"/>
</dbReference>
<evidence type="ECO:0000256" key="8">
    <source>
        <dbReference type="PIRSR" id="PIRSR602401-1"/>
    </source>
</evidence>
<dbReference type="PANTHER" id="PTHR47950:SF49">
    <property type="entry name" value="CYTOCHROME P450"/>
    <property type="match status" value="1"/>
</dbReference>
<dbReference type="InterPro" id="IPR001128">
    <property type="entry name" value="Cyt_P450"/>
</dbReference>
<keyword evidence="3 8" id="KW-0349">Heme</keyword>
<keyword evidence="4 8" id="KW-0479">Metal-binding</keyword>
<dbReference type="GO" id="GO:0016705">
    <property type="term" value="F:oxidoreductase activity, acting on paired donors, with incorporation or reduction of molecular oxygen"/>
    <property type="evidence" value="ECO:0007669"/>
    <property type="project" value="InterPro"/>
</dbReference>
<evidence type="ECO:0000256" key="5">
    <source>
        <dbReference type="ARBA" id="ARBA00023002"/>
    </source>
</evidence>
<keyword evidence="10" id="KW-1133">Transmembrane helix</keyword>
<dbReference type="SUPFAM" id="SSF48264">
    <property type="entry name" value="Cytochrome P450"/>
    <property type="match status" value="1"/>
</dbReference>
<dbReference type="InterPro" id="IPR036396">
    <property type="entry name" value="Cyt_P450_sf"/>
</dbReference>
<feature type="transmembrane region" description="Helical" evidence="10">
    <location>
        <begin position="7"/>
        <end position="27"/>
    </location>
</feature>
<evidence type="ECO:0000256" key="7">
    <source>
        <dbReference type="ARBA" id="ARBA00023033"/>
    </source>
</evidence>
<dbReference type="InterPro" id="IPR002401">
    <property type="entry name" value="Cyt_P450_E_grp-I"/>
</dbReference>
<evidence type="ECO:0000256" key="2">
    <source>
        <dbReference type="ARBA" id="ARBA00010617"/>
    </source>
</evidence>
<dbReference type="GO" id="GO:0020037">
    <property type="term" value="F:heme binding"/>
    <property type="evidence" value="ECO:0007669"/>
    <property type="project" value="InterPro"/>
</dbReference>
<name>A0AAV3NS35_LITER</name>
<dbReference type="Pfam" id="PF00067">
    <property type="entry name" value="p450"/>
    <property type="match status" value="1"/>
</dbReference>
<gene>
    <name evidence="11" type="ORF">LIER_03137</name>
</gene>
<keyword evidence="5 9" id="KW-0560">Oxidoreductase</keyword>
<evidence type="ECO:0000313" key="11">
    <source>
        <dbReference type="EMBL" id="GAA0142180.1"/>
    </source>
</evidence>
<comment type="similarity">
    <text evidence="2 9">Belongs to the cytochrome P450 family.</text>
</comment>
<comment type="cofactor">
    <cofactor evidence="1 8">
        <name>heme</name>
        <dbReference type="ChEBI" id="CHEBI:30413"/>
    </cofactor>
</comment>
<evidence type="ECO:0000256" key="4">
    <source>
        <dbReference type="ARBA" id="ARBA00022723"/>
    </source>
</evidence>
<evidence type="ECO:0000256" key="10">
    <source>
        <dbReference type="SAM" id="Phobius"/>
    </source>
</evidence>
<sequence length="527" mass="59346">MDITNTLYSLILILLLPFFVYLIINYFSVPSRGGENLPPGPWPWPIVGNIPHVLMSVIINIPPPQTVANLSKIYGPLLSLKLGSRLVILASSPEAAHAILNTHDRHLSGRYIAKATPIEAGELQRFSLLWSTERNSHSWKAIRDQWNDLFSSKAMDDYVKMREAKVAEMLHFLKRERLGQMVNIRDVVFTMVYNTLGNICFSKNMVNLDDDGEKKSSEVKKTIWGLMESGTTPILADFFPVFEGFDVQGARRRTKGCIDRLYKVWEGIIQTRRRGESTNNDGATKHGDFLHFMLANGWSDLQIKHMLLEVFPAATGNIPTTVEWAVAELIKNEEAMKKVRQELSTVTLSEGAILELPYLNACIKETLRLHPPIGFLPHCAQETCQVMGYTIPKDSLVIVNVWGMGHDKNIWGQDAVAFKPERFLDTNVDFKGQDYGYLPFGAGRRMCPGFPFAAKQVHLIVAALVSSFEWSVAGNRNGGEFHHTQLDMKEAYSVPIRKEKPLSLVPNLLLSPSQNDCQDSYTSSKMH</sequence>
<evidence type="ECO:0000256" key="6">
    <source>
        <dbReference type="ARBA" id="ARBA00023004"/>
    </source>
</evidence>
<keyword evidence="7 9" id="KW-0503">Monooxygenase</keyword>
<dbReference type="Proteomes" id="UP001454036">
    <property type="component" value="Unassembled WGS sequence"/>
</dbReference>
<dbReference type="PRINTS" id="PR00463">
    <property type="entry name" value="EP450I"/>
</dbReference>
<evidence type="ECO:0000313" key="12">
    <source>
        <dbReference type="Proteomes" id="UP001454036"/>
    </source>
</evidence>
<feature type="binding site" description="axial binding residue" evidence="8">
    <location>
        <position position="447"/>
    </location>
    <ligand>
        <name>heme</name>
        <dbReference type="ChEBI" id="CHEBI:30413"/>
    </ligand>
    <ligandPart>
        <name>Fe</name>
        <dbReference type="ChEBI" id="CHEBI:18248"/>
    </ligandPart>
</feature>
<evidence type="ECO:0000256" key="9">
    <source>
        <dbReference type="RuleBase" id="RU000461"/>
    </source>
</evidence>
<keyword evidence="6 8" id="KW-0408">Iron</keyword>
<dbReference type="GO" id="GO:0005506">
    <property type="term" value="F:iron ion binding"/>
    <property type="evidence" value="ECO:0007669"/>
    <property type="project" value="InterPro"/>
</dbReference>
<comment type="caution">
    <text evidence="11">The sequence shown here is derived from an EMBL/GenBank/DDBJ whole genome shotgun (WGS) entry which is preliminary data.</text>
</comment>
<dbReference type="Gene3D" id="1.10.630.10">
    <property type="entry name" value="Cytochrome P450"/>
    <property type="match status" value="1"/>
</dbReference>
<evidence type="ECO:0000256" key="3">
    <source>
        <dbReference type="ARBA" id="ARBA00022617"/>
    </source>
</evidence>
<evidence type="ECO:0000256" key="1">
    <source>
        <dbReference type="ARBA" id="ARBA00001971"/>
    </source>
</evidence>
<keyword evidence="10" id="KW-0472">Membrane</keyword>
<dbReference type="PRINTS" id="PR00385">
    <property type="entry name" value="P450"/>
</dbReference>
<proteinExistence type="inferred from homology"/>
<dbReference type="InterPro" id="IPR017972">
    <property type="entry name" value="Cyt_P450_CS"/>
</dbReference>